<feature type="compositionally biased region" description="Low complexity" evidence="1">
    <location>
        <begin position="141"/>
        <end position="152"/>
    </location>
</feature>
<feature type="compositionally biased region" description="Basic residues" evidence="1">
    <location>
        <begin position="678"/>
        <end position="687"/>
    </location>
</feature>
<feature type="compositionally biased region" description="Polar residues" evidence="1">
    <location>
        <begin position="160"/>
        <end position="180"/>
    </location>
</feature>
<feature type="domain" description="DUF1989" evidence="2">
    <location>
        <begin position="365"/>
        <end position="534"/>
    </location>
</feature>
<organism evidence="3 4">
    <name type="scientific">Botryosphaeria dothidea</name>
    <dbReference type="NCBI Taxonomy" id="55169"/>
    <lineage>
        <taxon>Eukaryota</taxon>
        <taxon>Fungi</taxon>
        <taxon>Dikarya</taxon>
        <taxon>Ascomycota</taxon>
        <taxon>Pezizomycotina</taxon>
        <taxon>Dothideomycetes</taxon>
        <taxon>Dothideomycetes incertae sedis</taxon>
        <taxon>Botryosphaeriales</taxon>
        <taxon>Botryosphaeriaceae</taxon>
        <taxon>Botryosphaeria</taxon>
    </lineage>
</organism>
<name>A0A8H4IUX9_9PEZI</name>
<gene>
    <name evidence="3" type="ORF">GTA08_BOTSDO04215</name>
</gene>
<dbReference type="Proteomes" id="UP000572817">
    <property type="component" value="Unassembled WGS sequence"/>
</dbReference>
<feature type="region of interest" description="Disordered" evidence="1">
    <location>
        <begin position="559"/>
        <end position="698"/>
    </location>
</feature>
<dbReference type="PANTHER" id="PTHR31527:SF0">
    <property type="entry name" value="RE64534P"/>
    <property type="match status" value="1"/>
</dbReference>
<feature type="compositionally biased region" description="Basic and acidic residues" evidence="1">
    <location>
        <begin position="597"/>
        <end position="630"/>
    </location>
</feature>
<evidence type="ECO:0000313" key="4">
    <source>
        <dbReference type="Proteomes" id="UP000572817"/>
    </source>
</evidence>
<evidence type="ECO:0000313" key="3">
    <source>
        <dbReference type="EMBL" id="KAF4307956.1"/>
    </source>
</evidence>
<sequence>MAGERQSVPARHGIATFVPKGHSIKIINTYGTQVIDTWAFALHKPPNEESDAEEKAEEEAINQAQQEAEKEIEKEQKSAADDVKDIEVAAENKDETPDIPKTAVKDEPEASQATAGAEAPPATATKQTTETIDGKKVRTWASYVPSVPSVAVLRSRRKVSTSAQGKDATNTVNEQATGATSKEGDNSKGEEQKEQNAEGSAGAQVTGDTTPTQTESEGVKVAGTITPSDKSEDEYADAKSVQSSKSWGSYLPSIRSRAKAAYGVDQKAGTDPKESKGNTKSWSSYLPSGTSFTSYLPNSGKDALSAFASSHHRDPNKSYAEQLYEFSKTPVGAASLSAATGSGTAGSLYAAYTAYTKLQASQRRTGPMEYLSLPHTIDASQNLSLTEGDALVSNLHGPLLTLLEDTSPATTENIDPSVIPLRHGTILPACDPTTYKELAEEGEKGEEHGSCAENLVLALQEFNKSTGLKGARTVGADVTINSAPVPLMLFMNATVNPGTGKVVVQEPRKYEGGKWGKGGEKGGHVKLRAERDVVVVMSACPMDMGPTNSGRSMAANFIVEEPSDEEKVELKKDEEKEKEKQKPKVQTTSEKINAQKNEAKKAVPKQEIKKAAPKQEVKKTVENEKRRDSAHGAVGGVAAKPTRPSLEDKSKLSSSGVQTPRTETSATSNEPIRNVPKPGKKRPKKLDRRSSSMTPAPA</sequence>
<accession>A0A8H4IUX9</accession>
<feature type="compositionally biased region" description="Polar residues" evidence="1">
    <location>
        <begin position="652"/>
        <end position="671"/>
    </location>
</feature>
<evidence type="ECO:0000256" key="1">
    <source>
        <dbReference type="SAM" id="MobiDB-lite"/>
    </source>
</evidence>
<protein>
    <recommendedName>
        <fullName evidence="2">DUF1989 domain-containing protein</fullName>
    </recommendedName>
</protein>
<feature type="compositionally biased region" description="Low complexity" evidence="1">
    <location>
        <begin position="110"/>
        <end position="125"/>
    </location>
</feature>
<dbReference type="InterPro" id="IPR018959">
    <property type="entry name" value="DUF1989"/>
</dbReference>
<dbReference type="PANTHER" id="PTHR31527">
    <property type="entry name" value="RE64534P"/>
    <property type="match status" value="1"/>
</dbReference>
<feature type="compositionally biased region" description="Basic and acidic residues" evidence="1">
    <location>
        <begin position="67"/>
        <end position="108"/>
    </location>
</feature>
<reference evidence="3" key="1">
    <citation type="submission" date="2020-04" db="EMBL/GenBank/DDBJ databases">
        <title>Genome Assembly and Annotation of Botryosphaeria dothidea sdau 11-99, a Latent Pathogen of Apple Fruit Ring Rot in China.</title>
        <authorList>
            <person name="Yu C."/>
            <person name="Diao Y."/>
            <person name="Lu Q."/>
            <person name="Zhao J."/>
            <person name="Cui S."/>
            <person name="Peng C."/>
            <person name="He B."/>
            <person name="Liu H."/>
        </authorList>
    </citation>
    <scope>NUCLEOTIDE SEQUENCE [LARGE SCALE GENOMIC DNA]</scope>
    <source>
        <strain evidence="3">Sdau11-99</strain>
    </source>
</reference>
<dbReference type="OrthoDB" id="504708at2759"/>
<dbReference type="EMBL" id="WWBZ02000022">
    <property type="protein sequence ID" value="KAF4307956.1"/>
    <property type="molecule type" value="Genomic_DNA"/>
</dbReference>
<feature type="compositionally biased region" description="Acidic residues" evidence="1">
    <location>
        <begin position="48"/>
        <end position="60"/>
    </location>
</feature>
<dbReference type="AlphaFoldDB" id="A0A8H4IUX9"/>
<feature type="compositionally biased region" description="Basic and acidic residues" evidence="1">
    <location>
        <begin position="268"/>
        <end position="277"/>
    </location>
</feature>
<dbReference type="Pfam" id="PF09347">
    <property type="entry name" value="DUF1989"/>
    <property type="match status" value="1"/>
</dbReference>
<keyword evidence="4" id="KW-1185">Reference proteome</keyword>
<feature type="region of interest" description="Disordered" evidence="1">
    <location>
        <begin position="262"/>
        <end position="283"/>
    </location>
</feature>
<proteinExistence type="predicted"/>
<evidence type="ECO:0000259" key="2">
    <source>
        <dbReference type="Pfam" id="PF09347"/>
    </source>
</evidence>
<feature type="region of interest" description="Disordered" evidence="1">
    <location>
        <begin position="43"/>
        <end position="250"/>
    </location>
</feature>
<feature type="compositionally biased region" description="Polar residues" evidence="1">
    <location>
        <begin position="206"/>
        <end position="216"/>
    </location>
</feature>
<feature type="compositionally biased region" description="Basic and acidic residues" evidence="1">
    <location>
        <begin position="182"/>
        <end position="196"/>
    </location>
</feature>
<feature type="compositionally biased region" description="Polar residues" evidence="1">
    <location>
        <begin position="585"/>
        <end position="596"/>
    </location>
</feature>
<comment type="caution">
    <text evidence="3">The sequence shown here is derived from an EMBL/GenBank/DDBJ whole genome shotgun (WGS) entry which is preliminary data.</text>
</comment>
<feature type="compositionally biased region" description="Basic and acidic residues" evidence="1">
    <location>
        <begin position="568"/>
        <end position="582"/>
    </location>
</feature>